<accession>A0A183DMX9</accession>
<evidence type="ECO:0000313" key="1">
    <source>
        <dbReference type="EMBL" id="VDK81398.1"/>
    </source>
</evidence>
<gene>
    <name evidence="1" type="ORF">GPUH_LOCUS10065</name>
</gene>
<protein>
    <submittedName>
        <fullName evidence="3">Outer membrane usher protein</fullName>
    </submittedName>
</protein>
<name>A0A183DMX9_9BILA</name>
<dbReference type="AlphaFoldDB" id="A0A183DMX9"/>
<reference evidence="1 2" key="2">
    <citation type="submission" date="2018-11" db="EMBL/GenBank/DDBJ databases">
        <authorList>
            <consortium name="Pathogen Informatics"/>
        </authorList>
    </citation>
    <scope>NUCLEOTIDE SEQUENCE [LARGE SCALE GENOMIC DNA]</scope>
</reference>
<dbReference type="WBParaSite" id="GPUH_0001008201-mRNA-1">
    <property type="protein sequence ID" value="GPUH_0001008201-mRNA-1"/>
    <property type="gene ID" value="GPUH_0001008201"/>
</dbReference>
<keyword evidence="2" id="KW-1185">Reference proteome</keyword>
<dbReference type="EMBL" id="UYRT01036108">
    <property type="protein sequence ID" value="VDK81398.1"/>
    <property type="molecule type" value="Genomic_DNA"/>
</dbReference>
<sequence length="69" mass="7785">MAHGSLMVEMLTNRVDRESQFANELSHQFQLRESGDQFFNFNFEPDEQSVNIGVSLDIDNASVVGVSYS</sequence>
<dbReference type="Proteomes" id="UP000271098">
    <property type="component" value="Unassembled WGS sequence"/>
</dbReference>
<organism evidence="3">
    <name type="scientific">Gongylonema pulchrum</name>
    <dbReference type="NCBI Taxonomy" id="637853"/>
    <lineage>
        <taxon>Eukaryota</taxon>
        <taxon>Metazoa</taxon>
        <taxon>Ecdysozoa</taxon>
        <taxon>Nematoda</taxon>
        <taxon>Chromadorea</taxon>
        <taxon>Rhabditida</taxon>
        <taxon>Spirurina</taxon>
        <taxon>Spiruromorpha</taxon>
        <taxon>Spiruroidea</taxon>
        <taxon>Gongylonematidae</taxon>
        <taxon>Gongylonema</taxon>
    </lineage>
</organism>
<reference evidence="3" key="1">
    <citation type="submission" date="2016-06" db="UniProtKB">
        <authorList>
            <consortium name="WormBaseParasite"/>
        </authorList>
    </citation>
    <scope>IDENTIFICATION</scope>
</reference>
<evidence type="ECO:0000313" key="3">
    <source>
        <dbReference type="WBParaSite" id="GPUH_0001008201-mRNA-1"/>
    </source>
</evidence>
<evidence type="ECO:0000313" key="2">
    <source>
        <dbReference type="Proteomes" id="UP000271098"/>
    </source>
</evidence>
<proteinExistence type="predicted"/>